<feature type="region of interest" description="Disordered" evidence="4">
    <location>
        <begin position="20"/>
        <end position="46"/>
    </location>
</feature>
<dbReference type="OrthoDB" id="10254304at2759"/>
<dbReference type="CDD" id="cd00084">
    <property type="entry name" value="HMG-box_SF"/>
    <property type="match status" value="1"/>
</dbReference>
<comment type="similarity">
    <text evidence="1">Belongs to the DNA mismatch repair MutL/HexB family.</text>
</comment>
<dbReference type="InterPro" id="IPR038973">
    <property type="entry name" value="MutL/Mlh/Pms-like"/>
</dbReference>
<dbReference type="Pfam" id="PF13589">
    <property type="entry name" value="HATPase_c_3"/>
    <property type="match status" value="1"/>
</dbReference>
<dbReference type="InParanoid" id="A0A2J7RCK6"/>
<proteinExistence type="inferred from homology"/>
<dbReference type="PROSITE" id="PS50118">
    <property type="entry name" value="HMG_BOX_2"/>
    <property type="match status" value="1"/>
</dbReference>
<dbReference type="InterPro" id="IPR014721">
    <property type="entry name" value="Ribsml_uS5_D2-typ_fold_subgr"/>
</dbReference>
<dbReference type="GO" id="GO:0140664">
    <property type="term" value="F:ATP-dependent DNA damage sensor activity"/>
    <property type="evidence" value="ECO:0007669"/>
    <property type="project" value="InterPro"/>
</dbReference>
<protein>
    <recommendedName>
        <fullName evidence="5">HMG box domain-containing protein</fullName>
    </recommendedName>
</protein>
<dbReference type="STRING" id="105785.A0A2J7RCK6"/>
<name>A0A2J7RCK6_9NEOP</name>
<dbReference type="Gene3D" id="3.30.565.10">
    <property type="entry name" value="Histidine kinase-like ATPase, C-terminal domain"/>
    <property type="match status" value="1"/>
</dbReference>
<accession>A0A2J7RCK6</accession>
<evidence type="ECO:0000256" key="3">
    <source>
        <dbReference type="PROSITE-ProRule" id="PRU00267"/>
    </source>
</evidence>
<feature type="DNA-binding region" description="HMG box" evidence="3">
    <location>
        <begin position="758"/>
        <end position="828"/>
    </location>
</feature>
<comment type="caution">
    <text evidence="6">The sequence shown here is derived from an EMBL/GenBank/DDBJ whole genome shotgun (WGS) entry which is preliminary data.</text>
</comment>
<dbReference type="Gene3D" id="1.10.30.10">
    <property type="entry name" value="High mobility group box domain"/>
    <property type="match status" value="1"/>
</dbReference>
<dbReference type="SUPFAM" id="SSF55874">
    <property type="entry name" value="ATPase domain of HSP90 chaperone/DNA topoisomerase II/histidine kinase"/>
    <property type="match status" value="1"/>
</dbReference>
<evidence type="ECO:0000259" key="5">
    <source>
        <dbReference type="PROSITE" id="PS50118"/>
    </source>
</evidence>
<dbReference type="GO" id="GO:0006298">
    <property type="term" value="P:mismatch repair"/>
    <property type="evidence" value="ECO:0007669"/>
    <property type="project" value="InterPro"/>
</dbReference>
<dbReference type="PANTHER" id="PTHR10073:SF54">
    <property type="entry name" value="PMS1 PROTEIN HOMOLOG 1"/>
    <property type="match status" value="1"/>
</dbReference>
<evidence type="ECO:0000256" key="1">
    <source>
        <dbReference type="ARBA" id="ARBA00006082"/>
    </source>
</evidence>
<dbReference type="NCBIfam" id="TIGR00585">
    <property type="entry name" value="mutl"/>
    <property type="match status" value="1"/>
</dbReference>
<dbReference type="InterPro" id="IPR036890">
    <property type="entry name" value="HATPase_C_sf"/>
</dbReference>
<evidence type="ECO:0000256" key="4">
    <source>
        <dbReference type="SAM" id="MobiDB-lite"/>
    </source>
</evidence>
<dbReference type="SMART" id="SM00398">
    <property type="entry name" value="HMG"/>
    <property type="match status" value="1"/>
</dbReference>
<dbReference type="Proteomes" id="UP000235965">
    <property type="component" value="Unassembled WGS sequence"/>
</dbReference>
<keyword evidence="7" id="KW-1185">Reference proteome</keyword>
<dbReference type="InterPro" id="IPR013507">
    <property type="entry name" value="DNA_mismatch_S5_2-like"/>
</dbReference>
<keyword evidence="3" id="KW-0238">DNA-binding</keyword>
<dbReference type="InterPro" id="IPR002099">
    <property type="entry name" value="MutL/Mlh/PMS"/>
</dbReference>
<feature type="domain" description="HMG box" evidence="5">
    <location>
        <begin position="758"/>
        <end position="828"/>
    </location>
</feature>
<dbReference type="InterPro" id="IPR009071">
    <property type="entry name" value="HMG_box_dom"/>
</dbReference>
<dbReference type="GO" id="GO:0030983">
    <property type="term" value="F:mismatched DNA binding"/>
    <property type="evidence" value="ECO:0007669"/>
    <property type="project" value="InterPro"/>
</dbReference>
<keyword evidence="2" id="KW-0227">DNA damage</keyword>
<dbReference type="GO" id="GO:0016887">
    <property type="term" value="F:ATP hydrolysis activity"/>
    <property type="evidence" value="ECO:0007669"/>
    <property type="project" value="InterPro"/>
</dbReference>
<dbReference type="Pfam" id="PF00505">
    <property type="entry name" value="HMG_box"/>
    <property type="match status" value="1"/>
</dbReference>
<evidence type="ECO:0000313" key="6">
    <source>
        <dbReference type="EMBL" id="PNF38565.1"/>
    </source>
</evidence>
<dbReference type="Gene3D" id="3.30.230.10">
    <property type="match status" value="1"/>
</dbReference>
<dbReference type="GO" id="GO:0005524">
    <property type="term" value="F:ATP binding"/>
    <property type="evidence" value="ECO:0007669"/>
    <property type="project" value="InterPro"/>
</dbReference>
<reference evidence="6 7" key="1">
    <citation type="submission" date="2017-12" db="EMBL/GenBank/DDBJ databases">
        <title>Hemimetabolous genomes reveal molecular basis of termite eusociality.</title>
        <authorList>
            <person name="Harrison M.C."/>
            <person name="Jongepier E."/>
            <person name="Robertson H.M."/>
            <person name="Arning N."/>
            <person name="Bitard-Feildel T."/>
            <person name="Chao H."/>
            <person name="Childers C.P."/>
            <person name="Dinh H."/>
            <person name="Doddapaneni H."/>
            <person name="Dugan S."/>
            <person name="Gowin J."/>
            <person name="Greiner C."/>
            <person name="Han Y."/>
            <person name="Hu H."/>
            <person name="Hughes D.S.T."/>
            <person name="Huylmans A.-K."/>
            <person name="Kemena C."/>
            <person name="Kremer L.P.M."/>
            <person name="Lee S.L."/>
            <person name="Lopez-Ezquerra A."/>
            <person name="Mallet L."/>
            <person name="Monroy-Kuhn J.M."/>
            <person name="Moser A."/>
            <person name="Murali S.C."/>
            <person name="Muzny D.M."/>
            <person name="Otani S."/>
            <person name="Piulachs M.-D."/>
            <person name="Poelchau M."/>
            <person name="Qu J."/>
            <person name="Schaub F."/>
            <person name="Wada-Katsumata A."/>
            <person name="Worley K.C."/>
            <person name="Xie Q."/>
            <person name="Ylla G."/>
            <person name="Poulsen M."/>
            <person name="Gibbs R.A."/>
            <person name="Schal C."/>
            <person name="Richards S."/>
            <person name="Belles X."/>
            <person name="Korb J."/>
            <person name="Bornberg-Bauer E."/>
        </authorList>
    </citation>
    <scope>NUCLEOTIDE SEQUENCE [LARGE SCALE GENOMIC DNA]</scope>
    <source>
        <tissue evidence="6">Whole body</tissue>
    </source>
</reference>
<dbReference type="AlphaFoldDB" id="A0A2J7RCK6"/>
<keyword evidence="3" id="KW-0539">Nucleus</keyword>
<feature type="region of interest" description="Disordered" evidence="4">
    <location>
        <begin position="508"/>
        <end position="538"/>
    </location>
</feature>
<dbReference type="CDD" id="cd16926">
    <property type="entry name" value="HATPase_MutL-MLH-PMS-like"/>
    <property type="match status" value="1"/>
</dbReference>
<feature type="compositionally biased region" description="Polar residues" evidence="4">
    <location>
        <begin position="518"/>
        <end position="531"/>
    </location>
</feature>
<dbReference type="GO" id="GO:0032389">
    <property type="term" value="C:MutLalpha complex"/>
    <property type="evidence" value="ECO:0007669"/>
    <property type="project" value="TreeGrafter"/>
</dbReference>
<dbReference type="CDD" id="cd00782">
    <property type="entry name" value="MutL_Trans"/>
    <property type="match status" value="1"/>
</dbReference>
<dbReference type="SUPFAM" id="SSF47095">
    <property type="entry name" value="HMG-box"/>
    <property type="match status" value="1"/>
</dbReference>
<dbReference type="EMBL" id="NEVH01005885">
    <property type="protein sequence ID" value="PNF38565.1"/>
    <property type="molecule type" value="Genomic_DNA"/>
</dbReference>
<dbReference type="InterPro" id="IPR014762">
    <property type="entry name" value="DNA_mismatch_repair_CS"/>
</dbReference>
<dbReference type="SMART" id="SM01340">
    <property type="entry name" value="DNA_mis_repair"/>
    <property type="match status" value="1"/>
</dbReference>
<evidence type="ECO:0000313" key="7">
    <source>
        <dbReference type="Proteomes" id="UP000235965"/>
    </source>
</evidence>
<dbReference type="Pfam" id="PF01119">
    <property type="entry name" value="DNA_mis_repair"/>
    <property type="match status" value="1"/>
</dbReference>
<dbReference type="PANTHER" id="PTHR10073">
    <property type="entry name" value="DNA MISMATCH REPAIR PROTEIN MLH, PMS, MUTL"/>
    <property type="match status" value="1"/>
</dbReference>
<organism evidence="6 7">
    <name type="scientific">Cryptotermes secundus</name>
    <dbReference type="NCBI Taxonomy" id="105785"/>
    <lineage>
        <taxon>Eukaryota</taxon>
        <taxon>Metazoa</taxon>
        <taxon>Ecdysozoa</taxon>
        <taxon>Arthropoda</taxon>
        <taxon>Hexapoda</taxon>
        <taxon>Insecta</taxon>
        <taxon>Pterygota</taxon>
        <taxon>Neoptera</taxon>
        <taxon>Polyneoptera</taxon>
        <taxon>Dictyoptera</taxon>
        <taxon>Blattodea</taxon>
        <taxon>Blattoidea</taxon>
        <taxon>Termitoidae</taxon>
        <taxon>Kalotermitidae</taxon>
        <taxon>Cryptotermitinae</taxon>
        <taxon>Cryptotermes</taxon>
    </lineage>
</organism>
<dbReference type="InterPro" id="IPR036910">
    <property type="entry name" value="HMG_box_dom_sf"/>
</dbReference>
<sequence>MDRKIVILYSAKASRPSCSLEFSHDTTKSTNTTHESSTECKGAASENGGTGVVKELMENALDGEATSIDVILENNGLDRIDVKDNGCGIKRTDTPYMCLPSYTSKIGGYADLDKLQSYGFRGEALSAICRVADVTVTTRTNEDELAMVYTLNHDGNIVATKPSHFAKGTLVTVNKLFRNLPVRKNYLNAGRRAAEELKRADNIAKSLAVIHPSLRVTFCHNKCLLWQKAACTSLQQSVMQVVGYHISNNLEELVLQETELNVDMLVPKRDTENFAALCSSNIECMMLYVNKRPVRYKKLEKMVLKYTAECFSGQPLTHKYPFCLLSIVMSPGGLDANLEPNKTRVLLKEEDEVLSKIEILLSSYYEVKEDPRQMSNAPDTTAVCEGESTYAPNIQHISGMNRGKADSIEQKGREWKQLKVDTAVGGKAENVAVVLTQIGKERFLNAAGADLMESVSHEERDSCVNNKLGNVVQAETLTSASEMACNGWTVTKNMYTSGNQNPDCRFASRETDIGPSVGPSNTNVPETSLNEQSEKDGHDSHLHCNELMLGSSTEHEFGHEPASAAADFELRNGEHEVEIQGMDQTRSNSTNTRTLNELDSVTNVIQKTHTSIASSTEKSAQSVLKDVTQGDDLNFFFSSDFDEEMDCCSSNNSKIISVPSDRSSVTQNTGKTDSEKQPCLISDLVSDVTNTAAIPLPGIGEHVWDDGDFAMVWSKGQLKGSNGKVMQGPSVLLPKSATSRKMAETLNSSNHSVSSQMGCKEQSAFTKFARQERPKVLKEFPGIAFTKVSELLVERWRALPVEEHIKYEKLAKEMDKKRKYSADRISGEQVMSVKSFMSKSWNKKICQRPYRREMALDVSLNKLKEDCVPAHNELMDIVPILIGQLRPSGTWLYRKENEIGVVRHWGLQETVVYYRLMLDHSIPLMKLDSSIPLDESILGPELWKILLSLKKTYDIIKNAVIITSDVISKNGFRIELTEGSGRAYCMLTETASNISFYGVNDLKDVLELIKKNGSSCLEKCRPERVKCYIRDEAVRIARQCPGIMERETLQDLVHYWQSNLTHLGATCLHRKPFFFVLKDLSEVELQKQKN</sequence>
<gene>
    <name evidence="6" type="ORF">B7P43_G04046</name>
</gene>
<dbReference type="InterPro" id="IPR020568">
    <property type="entry name" value="Ribosomal_Su5_D2-typ_SF"/>
</dbReference>
<evidence type="ECO:0000256" key="2">
    <source>
        <dbReference type="ARBA" id="ARBA00022763"/>
    </source>
</evidence>
<dbReference type="FunFam" id="3.30.565.10:FF:000017">
    <property type="entry name" value="PMS1 homolog 1, mismatch repair system component"/>
    <property type="match status" value="1"/>
</dbReference>
<dbReference type="SUPFAM" id="SSF54211">
    <property type="entry name" value="Ribosomal protein S5 domain 2-like"/>
    <property type="match status" value="1"/>
</dbReference>
<dbReference type="PROSITE" id="PS00058">
    <property type="entry name" value="DNA_MISMATCH_REPAIR_1"/>
    <property type="match status" value="1"/>
</dbReference>